<comment type="caution">
    <text evidence="1">The sequence shown here is derived from an EMBL/GenBank/DDBJ whole genome shotgun (WGS) entry which is preliminary data.</text>
</comment>
<reference evidence="1" key="2">
    <citation type="journal article" date="2023" name="IMA Fungus">
        <title>Comparative genomic study of the Penicillium genus elucidates a diverse pangenome and 15 lateral gene transfer events.</title>
        <authorList>
            <person name="Petersen C."/>
            <person name="Sorensen T."/>
            <person name="Nielsen M.R."/>
            <person name="Sondergaard T.E."/>
            <person name="Sorensen J.L."/>
            <person name="Fitzpatrick D.A."/>
            <person name="Frisvad J.C."/>
            <person name="Nielsen K.L."/>
        </authorList>
    </citation>
    <scope>NUCLEOTIDE SEQUENCE</scope>
    <source>
        <strain evidence="1">IBT 23319</strain>
    </source>
</reference>
<sequence>MSSIISQDDGRQNAGAQLGIISIQAPLFSPLSQIVHFGLFYLPVDPARTPPSNLRLANSVYPTT</sequence>
<name>A0A9W9P1A9_PENCI</name>
<proteinExistence type="predicted"/>
<dbReference type="EMBL" id="JAPQKT010000004">
    <property type="protein sequence ID" value="KAJ5233519.1"/>
    <property type="molecule type" value="Genomic_DNA"/>
</dbReference>
<dbReference type="GeneID" id="81383372"/>
<dbReference type="AlphaFoldDB" id="A0A9W9P1A9"/>
<protein>
    <submittedName>
        <fullName evidence="1">Uncharacterized protein</fullName>
    </submittedName>
</protein>
<gene>
    <name evidence="1" type="ORF">N7469_005285</name>
</gene>
<organism evidence="1 2">
    <name type="scientific">Penicillium citrinum</name>
    <dbReference type="NCBI Taxonomy" id="5077"/>
    <lineage>
        <taxon>Eukaryota</taxon>
        <taxon>Fungi</taxon>
        <taxon>Dikarya</taxon>
        <taxon>Ascomycota</taxon>
        <taxon>Pezizomycotina</taxon>
        <taxon>Eurotiomycetes</taxon>
        <taxon>Eurotiomycetidae</taxon>
        <taxon>Eurotiales</taxon>
        <taxon>Aspergillaceae</taxon>
        <taxon>Penicillium</taxon>
    </lineage>
</organism>
<evidence type="ECO:0000313" key="1">
    <source>
        <dbReference type="EMBL" id="KAJ5233519.1"/>
    </source>
</evidence>
<reference evidence="1" key="1">
    <citation type="submission" date="2022-11" db="EMBL/GenBank/DDBJ databases">
        <authorList>
            <person name="Petersen C."/>
        </authorList>
    </citation>
    <scope>NUCLEOTIDE SEQUENCE</scope>
    <source>
        <strain evidence="1">IBT 23319</strain>
    </source>
</reference>
<accession>A0A9W9P1A9</accession>
<evidence type="ECO:0000313" key="2">
    <source>
        <dbReference type="Proteomes" id="UP001147733"/>
    </source>
</evidence>
<keyword evidence="2" id="KW-1185">Reference proteome</keyword>
<dbReference type="Proteomes" id="UP001147733">
    <property type="component" value="Unassembled WGS sequence"/>
</dbReference>
<dbReference type="RefSeq" id="XP_056501019.1">
    <property type="nucleotide sequence ID" value="XM_056644205.1"/>
</dbReference>